<name>A0A8J4PWK6_9MYCE</name>
<evidence type="ECO:0000256" key="2">
    <source>
        <dbReference type="ARBA" id="ARBA00009160"/>
    </source>
</evidence>
<evidence type="ECO:0000313" key="8">
    <source>
        <dbReference type="EMBL" id="KAF2075145.1"/>
    </source>
</evidence>
<evidence type="ECO:0000256" key="4">
    <source>
        <dbReference type="ARBA" id="ARBA00022989"/>
    </source>
</evidence>
<evidence type="ECO:0000313" key="9">
    <source>
        <dbReference type="Proteomes" id="UP000695562"/>
    </source>
</evidence>
<accession>A0A8J4PWK6</accession>
<feature type="compositionally biased region" description="Low complexity" evidence="6">
    <location>
        <begin position="54"/>
        <end position="80"/>
    </location>
</feature>
<dbReference type="InterPro" id="IPR007014">
    <property type="entry name" value="FUN14"/>
</dbReference>
<keyword evidence="3 7" id="KW-0812">Transmembrane</keyword>
<comment type="similarity">
    <text evidence="2">Belongs to the FUN14 family.</text>
</comment>
<gene>
    <name evidence="8" type="ORF">CYY_003535</name>
</gene>
<keyword evidence="4 7" id="KW-1133">Transmembrane helix</keyword>
<comment type="subcellular location">
    <subcellularLocation>
        <location evidence="1">Membrane</location>
    </subcellularLocation>
</comment>
<reference evidence="8" key="1">
    <citation type="submission" date="2020-01" db="EMBL/GenBank/DDBJ databases">
        <title>Development of genomics and gene disruption for Polysphondylium violaceum indicates a role for the polyketide synthase stlB in stalk morphogenesis.</title>
        <authorList>
            <person name="Narita B."/>
            <person name="Kawabe Y."/>
            <person name="Kin K."/>
            <person name="Saito T."/>
            <person name="Gibbs R."/>
            <person name="Kuspa A."/>
            <person name="Muzny D."/>
            <person name="Queller D."/>
            <person name="Richards S."/>
            <person name="Strassman J."/>
            <person name="Sucgang R."/>
            <person name="Worley K."/>
            <person name="Schaap P."/>
        </authorList>
    </citation>
    <scope>NUCLEOTIDE SEQUENCE</scope>
    <source>
        <strain evidence="8">QSvi11</strain>
    </source>
</reference>
<dbReference type="OrthoDB" id="163794at2759"/>
<feature type="region of interest" description="Disordered" evidence="6">
    <location>
        <begin position="50"/>
        <end position="80"/>
    </location>
</feature>
<dbReference type="PANTHER" id="PTHR21346">
    <property type="entry name" value="FUN14 DOMAIN CONTAINING"/>
    <property type="match status" value="1"/>
</dbReference>
<evidence type="ECO:0000256" key="7">
    <source>
        <dbReference type="SAM" id="Phobius"/>
    </source>
</evidence>
<dbReference type="Pfam" id="PF04930">
    <property type="entry name" value="FUN14"/>
    <property type="match status" value="1"/>
</dbReference>
<organism evidence="8 9">
    <name type="scientific">Polysphondylium violaceum</name>
    <dbReference type="NCBI Taxonomy" id="133409"/>
    <lineage>
        <taxon>Eukaryota</taxon>
        <taxon>Amoebozoa</taxon>
        <taxon>Evosea</taxon>
        <taxon>Eumycetozoa</taxon>
        <taxon>Dictyostelia</taxon>
        <taxon>Dictyosteliales</taxon>
        <taxon>Dictyosteliaceae</taxon>
        <taxon>Polysphondylium</taxon>
    </lineage>
</organism>
<evidence type="ECO:0000256" key="1">
    <source>
        <dbReference type="ARBA" id="ARBA00004370"/>
    </source>
</evidence>
<dbReference type="EMBL" id="AJWJ01000112">
    <property type="protein sequence ID" value="KAF2075145.1"/>
    <property type="molecule type" value="Genomic_DNA"/>
</dbReference>
<dbReference type="Proteomes" id="UP000695562">
    <property type="component" value="Unassembled WGS sequence"/>
</dbReference>
<keyword evidence="9" id="KW-1185">Reference proteome</keyword>
<sequence>MHKLVNPFLKNSFKSSFVNPFKGNTSRFSNNLYNVPNQIKSNQVLFYSTTTSFNNNNNNNSSNGNSHQSGNSSRSNNHNNGYQYQQQQQQYKFSTAASKSLKPFVGIGGVLAISATTALSSPVLCESTLKELDNRFATIPVEEYEEIKHLRKKSSFQRFLGITTLSGVLGYSSGFATRKIGMFVIFVVGSIFTLIQVLSYYNYLTIHWERIFREVNPKFDKENRSRYFRTFINILTNNLHVKAGFLSGFYLGFKK</sequence>
<comment type="caution">
    <text evidence="8">The sequence shown here is derived from an EMBL/GenBank/DDBJ whole genome shotgun (WGS) entry which is preliminary data.</text>
</comment>
<evidence type="ECO:0008006" key="10">
    <source>
        <dbReference type="Google" id="ProtNLM"/>
    </source>
</evidence>
<proteinExistence type="inferred from homology"/>
<dbReference type="GO" id="GO:0016020">
    <property type="term" value="C:membrane"/>
    <property type="evidence" value="ECO:0007669"/>
    <property type="project" value="UniProtKB-SubCell"/>
</dbReference>
<feature type="transmembrane region" description="Helical" evidence="7">
    <location>
        <begin position="180"/>
        <end position="203"/>
    </location>
</feature>
<protein>
    <recommendedName>
        <fullName evidence="10">FUN14 family protein</fullName>
    </recommendedName>
</protein>
<keyword evidence="5 7" id="KW-0472">Membrane</keyword>
<evidence type="ECO:0000256" key="5">
    <source>
        <dbReference type="ARBA" id="ARBA00023136"/>
    </source>
</evidence>
<dbReference type="AlphaFoldDB" id="A0A8J4PWK6"/>
<evidence type="ECO:0000256" key="3">
    <source>
        <dbReference type="ARBA" id="ARBA00022692"/>
    </source>
</evidence>
<evidence type="ECO:0000256" key="6">
    <source>
        <dbReference type="SAM" id="MobiDB-lite"/>
    </source>
</evidence>
<dbReference type="PANTHER" id="PTHR21346:SF10">
    <property type="entry name" value="TRANSMEMBRANE PROTEIN"/>
    <property type="match status" value="1"/>
</dbReference>